<comment type="caution">
    <text evidence="1">The sequence shown here is derived from an EMBL/GenBank/DDBJ whole genome shotgun (WGS) entry which is preliminary data.</text>
</comment>
<keyword evidence="2" id="KW-1185">Reference proteome</keyword>
<organism evidence="1 2">
    <name type="scientific">Dreissena polymorpha</name>
    <name type="common">Zebra mussel</name>
    <name type="synonym">Mytilus polymorpha</name>
    <dbReference type="NCBI Taxonomy" id="45954"/>
    <lineage>
        <taxon>Eukaryota</taxon>
        <taxon>Metazoa</taxon>
        <taxon>Spiralia</taxon>
        <taxon>Lophotrochozoa</taxon>
        <taxon>Mollusca</taxon>
        <taxon>Bivalvia</taxon>
        <taxon>Autobranchia</taxon>
        <taxon>Heteroconchia</taxon>
        <taxon>Euheterodonta</taxon>
        <taxon>Imparidentia</taxon>
        <taxon>Neoheterodontei</taxon>
        <taxon>Myida</taxon>
        <taxon>Dreissenoidea</taxon>
        <taxon>Dreissenidae</taxon>
        <taxon>Dreissena</taxon>
    </lineage>
</organism>
<name>A0A9D4QQA7_DREPO</name>
<evidence type="ECO:0000313" key="1">
    <source>
        <dbReference type="EMBL" id="KAH3838395.1"/>
    </source>
</evidence>
<reference evidence="1" key="2">
    <citation type="submission" date="2020-11" db="EMBL/GenBank/DDBJ databases">
        <authorList>
            <person name="McCartney M.A."/>
            <person name="Auch B."/>
            <person name="Kono T."/>
            <person name="Mallez S."/>
            <person name="Becker A."/>
            <person name="Gohl D.M."/>
            <person name="Silverstein K.A.T."/>
            <person name="Koren S."/>
            <person name="Bechman K.B."/>
            <person name="Herman A."/>
            <person name="Abrahante J.E."/>
            <person name="Garbe J."/>
        </authorList>
    </citation>
    <scope>NUCLEOTIDE SEQUENCE</scope>
    <source>
        <strain evidence="1">Duluth1</strain>
        <tissue evidence="1">Whole animal</tissue>
    </source>
</reference>
<protein>
    <submittedName>
        <fullName evidence="1">Uncharacterized protein</fullName>
    </submittedName>
</protein>
<dbReference type="AlphaFoldDB" id="A0A9D4QQA7"/>
<dbReference type="Proteomes" id="UP000828390">
    <property type="component" value="Unassembled WGS sequence"/>
</dbReference>
<accession>A0A9D4QQA7</accession>
<evidence type="ECO:0000313" key="2">
    <source>
        <dbReference type="Proteomes" id="UP000828390"/>
    </source>
</evidence>
<proteinExistence type="predicted"/>
<dbReference type="EMBL" id="JAIWYP010000004">
    <property type="protein sequence ID" value="KAH3838395.1"/>
    <property type="molecule type" value="Genomic_DNA"/>
</dbReference>
<feature type="non-terminal residue" evidence="1">
    <location>
        <position position="1"/>
    </location>
</feature>
<gene>
    <name evidence="1" type="ORF">DPMN_111804</name>
</gene>
<sequence>QLYPSFYLNTSHNYQIKSRNNIERVRQYVLMIAERSQRLRHLILALEGHGSAPINYSTASFRTYFPLFLFRYEPTAKSSCSLKAGSRFVECVIRFLVTTNNHLLKELDVTRERHQQKGEID</sequence>
<reference evidence="1" key="1">
    <citation type="journal article" date="2019" name="bioRxiv">
        <title>The Genome of the Zebra Mussel, Dreissena polymorpha: A Resource for Invasive Species Research.</title>
        <authorList>
            <person name="McCartney M.A."/>
            <person name="Auch B."/>
            <person name="Kono T."/>
            <person name="Mallez S."/>
            <person name="Zhang Y."/>
            <person name="Obille A."/>
            <person name="Becker A."/>
            <person name="Abrahante J.E."/>
            <person name="Garbe J."/>
            <person name="Badalamenti J.P."/>
            <person name="Herman A."/>
            <person name="Mangelson H."/>
            <person name="Liachko I."/>
            <person name="Sullivan S."/>
            <person name="Sone E.D."/>
            <person name="Koren S."/>
            <person name="Silverstein K.A.T."/>
            <person name="Beckman K.B."/>
            <person name="Gohl D.M."/>
        </authorList>
    </citation>
    <scope>NUCLEOTIDE SEQUENCE</scope>
    <source>
        <strain evidence="1">Duluth1</strain>
        <tissue evidence="1">Whole animal</tissue>
    </source>
</reference>